<feature type="region of interest" description="Disordered" evidence="1">
    <location>
        <begin position="343"/>
        <end position="366"/>
    </location>
</feature>
<keyword evidence="3" id="KW-1185">Reference proteome</keyword>
<feature type="compositionally biased region" description="Acidic residues" evidence="1">
    <location>
        <begin position="29"/>
        <end position="42"/>
    </location>
</feature>
<proteinExistence type="predicted"/>
<feature type="compositionally biased region" description="Basic and acidic residues" evidence="1">
    <location>
        <begin position="253"/>
        <end position="273"/>
    </location>
</feature>
<feature type="compositionally biased region" description="Basic and acidic residues" evidence="1">
    <location>
        <begin position="225"/>
        <end position="245"/>
    </location>
</feature>
<sequence length="366" mass="42163">MIRNGVGSKVYEEYYSEAGAESDSSSSESGDEEQEEEDDEPVVVERRPVRASTPVRPPPAPRRLRFREETLEPVSQIRVVQGPPIEVTELNHHLEALHLGTPGQRRPVTPAKFGLHGGRKLASTLEKLVPTDKEETEQQQFEERWTTVGALSACQEMAEKSVEGLLKHIFKGVQRNVLAGAREFLLYGSETYPEELEWTLLRYARKTELIQADREKTNNGKQHKPKDSQPRRLSCEKKPHNRYETGSRLSAQSERRVEQRPKRIEERVSKDTPRLPMGGGKKYRDQSRPRINRGENDKGRRSYISPEKWNKLSPEERARIVAERERRRPEAKVGRVKAERVITTAEVEVPKPKNNQKKKDRENLEE</sequence>
<organism evidence="2 3">
    <name type="scientific">Cirrhinus mrigala</name>
    <name type="common">Mrigala</name>
    <dbReference type="NCBI Taxonomy" id="683832"/>
    <lineage>
        <taxon>Eukaryota</taxon>
        <taxon>Metazoa</taxon>
        <taxon>Chordata</taxon>
        <taxon>Craniata</taxon>
        <taxon>Vertebrata</taxon>
        <taxon>Euteleostomi</taxon>
        <taxon>Actinopterygii</taxon>
        <taxon>Neopterygii</taxon>
        <taxon>Teleostei</taxon>
        <taxon>Ostariophysi</taxon>
        <taxon>Cypriniformes</taxon>
        <taxon>Cyprinidae</taxon>
        <taxon>Labeoninae</taxon>
        <taxon>Labeonini</taxon>
        <taxon>Cirrhinus</taxon>
    </lineage>
</organism>
<evidence type="ECO:0000313" key="3">
    <source>
        <dbReference type="Proteomes" id="UP001529510"/>
    </source>
</evidence>
<feature type="region of interest" description="Disordered" evidence="1">
    <location>
        <begin position="1"/>
        <end position="67"/>
    </location>
</feature>
<dbReference type="Proteomes" id="UP001529510">
    <property type="component" value="Unassembled WGS sequence"/>
</dbReference>
<dbReference type="AlphaFoldDB" id="A0ABD0MRF5"/>
<feature type="compositionally biased region" description="Low complexity" evidence="1">
    <location>
        <begin position="16"/>
        <end position="28"/>
    </location>
</feature>
<dbReference type="EMBL" id="JAMKFB020000189">
    <property type="protein sequence ID" value="KAL0152630.1"/>
    <property type="molecule type" value="Genomic_DNA"/>
</dbReference>
<name>A0ABD0MRF5_CIRMR</name>
<comment type="caution">
    <text evidence="2">The sequence shown here is derived from an EMBL/GenBank/DDBJ whole genome shotgun (WGS) entry which is preliminary data.</text>
</comment>
<feature type="compositionally biased region" description="Basic and acidic residues" evidence="1">
    <location>
        <begin position="357"/>
        <end position="366"/>
    </location>
</feature>
<feature type="region of interest" description="Disordered" evidence="1">
    <location>
        <begin position="212"/>
        <end position="309"/>
    </location>
</feature>
<feature type="compositionally biased region" description="Basic and acidic residues" evidence="1">
    <location>
        <begin position="282"/>
        <end position="300"/>
    </location>
</feature>
<reference evidence="2 3" key="1">
    <citation type="submission" date="2024-05" db="EMBL/GenBank/DDBJ databases">
        <title>Genome sequencing and assembly of Indian major carp, Cirrhinus mrigala (Hamilton, 1822).</title>
        <authorList>
            <person name="Mohindra V."/>
            <person name="Chowdhury L.M."/>
            <person name="Lal K."/>
            <person name="Jena J.K."/>
        </authorList>
    </citation>
    <scope>NUCLEOTIDE SEQUENCE [LARGE SCALE GENOMIC DNA]</scope>
    <source>
        <strain evidence="2">CM1030</strain>
        <tissue evidence="2">Blood</tissue>
    </source>
</reference>
<protein>
    <submittedName>
        <fullName evidence="2">Uncharacterized protein</fullName>
    </submittedName>
</protein>
<accession>A0ABD0MRF5</accession>
<evidence type="ECO:0000256" key="1">
    <source>
        <dbReference type="SAM" id="MobiDB-lite"/>
    </source>
</evidence>
<gene>
    <name evidence="2" type="ORF">M9458_052353</name>
</gene>
<evidence type="ECO:0000313" key="2">
    <source>
        <dbReference type="EMBL" id="KAL0152630.1"/>
    </source>
</evidence>